<evidence type="ECO:0000256" key="2">
    <source>
        <dbReference type="ARBA" id="ARBA00004689"/>
    </source>
</evidence>
<dbReference type="Pfam" id="PF00682">
    <property type="entry name" value="HMGL-like"/>
    <property type="match status" value="1"/>
</dbReference>
<feature type="binding site" evidence="10">
    <location>
        <position position="49"/>
    </location>
    <ligand>
        <name>Mg(2+)</name>
        <dbReference type="ChEBI" id="CHEBI:18420"/>
    </ligand>
</feature>
<feature type="binding site" evidence="10">
    <location>
        <position position="258"/>
    </location>
    <ligand>
        <name>Mg(2+)</name>
        <dbReference type="ChEBI" id="CHEBI:18420"/>
    </ligand>
</feature>
<dbReference type="PROSITE" id="PS00816">
    <property type="entry name" value="AIPM_HOMOCIT_SYNTH_2"/>
    <property type="match status" value="1"/>
</dbReference>
<dbReference type="GO" id="GO:0003852">
    <property type="term" value="F:2-isopropylmalate synthase activity"/>
    <property type="evidence" value="ECO:0007669"/>
    <property type="project" value="UniProtKB-UniRule"/>
</dbReference>
<dbReference type="InterPro" id="IPR000891">
    <property type="entry name" value="PYR_CT"/>
</dbReference>
<gene>
    <name evidence="10" type="primary">leuA</name>
    <name evidence="12" type="ORF">FHX47_000752</name>
</gene>
<protein>
    <recommendedName>
        <fullName evidence="4 10">2-isopropylmalate synthase</fullName>
        <ecNumber evidence="4 10">2.3.3.13</ecNumber>
    </recommendedName>
    <alternativeName>
        <fullName evidence="10">Alpha-IPM synthase</fullName>
    </alternativeName>
    <alternativeName>
        <fullName evidence="10">Alpha-isopropylmalate synthase</fullName>
    </alternativeName>
</protein>
<keyword evidence="8 10" id="KW-0479">Metal-binding</keyword>
<dbReference type="EMBL" id="JACIBT010000001">
    <property type="protein sequence ID" value="MBB3667159.1"/>
    <property type="molecule type" value="Genomic_DNA"/>
</dbReference>
<dbReference type="InterPro" id="IPR013709">
    <property type="entry name" value="2-isopropylmalate_synth_dimer"/>
</dbReference>
<comment type="function">
    <text evidence="10">Catalyzes the condensation of the acetyl group of acetyl-CoA with 3-methyl-2-oxobutanoate (2-ketoisovalerate) to form 3-carboxy-3-hydroxy-4-methylpentanoate (2-isopropylmalate).</text>
</comment>
<evidence type="ECO:0000313" key="13">
    <source>
        <dbReference type="Proteomes" id="UP000547528"/>
    </source>
</evidence>
<keyword evidence="12" id="KW-0012">Acyltransferase</keyword>
<dbReference type="Gene3D" id="3.30.160.270">
    <property type="match status" value="1"/>
</dbReference>
<accession>A0A7W5TV86</accession>
<dbReference type="InterPro" id="IPR054692">
    <property type="entry name" value="LeuA-like_post-cat"/>
</dbReference>
<evidence type="ECO:0000256" key="10">
    <source>
        <dbReference type="HAMAP-Rule" id="MF_00572"/>
    </source>
</evidence>
<evidence type="ECO:0000259" key="11">
    <source>
        <dbReference type="PROSITE" id="PS50991"/>
    </source>
</evidence>
<keyword evidence="6 10" id="KW-0028">Amino-acid biosynthesis</keyword>
<evidence type="ECO:0000256" key="8">
    <source>
        <dbReference type="ARBA" id="ARBA00022723"/>
    </source>
</evidence>
<evidence type="ECO:0000256" key="1">
    <source>
        <dbReference type="ARBA" id="ARBA00000064"/>
    </source>
</evidence>
<keyword evidence="10" id="KW-0963">Cytoplasm</keyword>
<comment type="caution">
    <text evidence="12">The sequence shown here is derived from an EMBL/GenBank/DDBJ whole genome shotgun (WGS) entry which is preliminary data.</text>
</comment>
<evidence type="ECO:0000256" key="9">
    <source>
        <dbReference type="ARBA" id="ARBA00023304"/>
    </source>
</evidence>
<dbReference type="SUPFAM" id="SSF110921">
    <property type="entry name" value="2-isopropylmalate synthase LeuA, allosteric (dimerisation) domain"/>
    <property type="match status" value="1"/>
</dbReference>
<feature type="binding site" evidence="10">
    <location>
        <position position="260"/>
    </location>
    <ligand>
        <name>Mg(2+)</name>
        <dbReference type="ChEBI" id="CHEBI:18420"/>
    </ligand>
</feature>
<organism evidence="12 13">
    <name type="scientific">Garicola koreensis</name>
    <dbReference type="NCBI Taxonomy" id="1262554"/>
    <lineage>
        <taxon>Bacteria</taxon>
        <taxon>Bacillati</taxon>
        <taxon>Actinomycetota</taxon>
        <taxon>Actinomycetes</taxon>
        <taxon>Micrococcales</taxon>
        <taxon>Micrococcaceae</taxon>
        <taxon>Garicola</taxon>
    </lineage>
</organism>
<name>A0A7W5TV86_9MICC</name>
<comment type="catalytic activity">
    <reaction evidence="1 10">
        <text>3-methyl-2-oxobutanoate + acetyl-CoA + H2O = (2S)-2-isopropylmalate + CoA + H(+)</text>
        <dbReference type="Rhea" id="RHEA:21524"/>
        <dbReference type="ChEBI" id="CHEBI:1178"/>
        <dbReference type="ChEBI" id="CHEBI:11851"/>
        <dbReference type="ChEBI" id="CHEBI:15377"/>
        <dbReference type="ChEBI" id="CHEBI:15378"/>
        <dbReference type="ChEBI" id="CHEBI:57287"/>
        <dbReference type="ChEBI" id="CHEBI:57288"/>
        <dbReference type="EC" id="2.3.3.13"/>
    </reaction>
</comment>
<dbReference type="Pfam" id="PF08502">
    <property type="entry name" value="LeuA_dimer"/>
    <property type="match status" value="1"/>
</dbReference>
<dbReference type="GO" id="GO:0005737">
    <property type="term" value="C:cytoplasm"/>
    <property type="evidence" value="ECO:0007669"/>
    <property type="project" value="UniProtKB-SubCell"/>
</dbReference>
<evidence type="ECO:0000256" key="7">
    <source>
        <dbReference type="ARBA" id="ARBA00022679"/>
    </source>
</evidence>
<dbReference type="Proteomes" id="UP000547528">
    <property type="component" value="Unassembled WGS sequence"/>
</dbReference>
<keyword evidence="7 10" id="KW-0808">Transferase</keyword>
<evidence type="ECO:0000256" key="4">
    <source>
        <dbReference type="ARBA" id="ARBA00012973"/>
    </source>
</evidence>
<feature type="region of interest" description="Regulatory domain" evidence="10">
    <location>
        <begin position="461"/>
        <end position="582"/>
    </location>
</feature>
<keyword evidence="5 10" id="KW-0432">Leucine biosynthesis</keyword>
<evidence type="ECO:0000256" key="3">
    <source>
        <dbReference type="ARBA" id="ARBA00009767"/>
    </source>
</evidence>
<dbReference type="GO" id="GO:0003985">
    <property type="term" value="F:acetyl-CoA C-acetyltransferase activity"/>
    <property type="evidence" value="ECO:0007669"/>
    <property type="project" value="UniProtKB-UniRule"/>
</dbReference>
<dbReference type="PANTHER" id="PTHR46911:SF1">
    <property type="entry name" value="2-ISOPROPYLMALATE SYNTHASE"/>
    <property type="match status" value="1"/>
</dbReference>
<dbReference type="RefSeq" id="WP_183357516.1">
    <property type="nucleotide sequence ID" value="NZ_BAABKR010000001.1"/>
</dbReference>
<comment type="cofactor">
    <cofactor evidence="10">
        <name>Mg(2+)</name>
        <dbReference type="ChEBI" id="CHEBI:18420"/>
    </cofactor>
</comment>
<dbReference type="HAMAP" id="MF_00572">
    <property type="entry name" value="LeuA_type2"/>
    <property type="match status" value="1"/>
</dbReference>
<dbReference type="PANTHER" id="PTHR46911">
    <property type="match status" value="1"/>
</dbReference>
<dbReference type="CDD" id="cd07942">
    <property type="entry name" value="DRE_TIM_LeuA"/>
    <property type="match status" value="1"/>
</dbReference>
<dbReference type="PROSITE" id="PS00815">
    <property type="entry name" value="AIPM_HOMOCIT_SYNTH_1"/>
    <property type="match status" value="1"/>
</dbReference>
<feature type="binding site" evidence="10">
    <location>
        <position position="294"/>
    </location>
    <ligand>
        <name>Mg(2+)</name>
        <dbReference type="ChEBI" id="CHEBI:18420"/>
    </ligand>
</feature>
<comment type="subunit">
    <text evidence="10">Homodimer.</text>
</comment>
<dbReference type="Pfam" id="PF22615">
    <property type="entry name" value="IPMS_D2"/>
    <property type="match status" value="1"/>
</dbReference>
<dbReference type="NCBIfam" id="TIGR00970">
    <property type="entry name" value="leuA_yeast"/>
    <property type="match status" value="1"/>
</dbReference>
<dbReference type="EC" id="2.3.3.13" evidence="4 10"/>
<dbReference type="SMART" id="SM00917">
    <property type="entry name" value="LeuA_dimer"/>
    <property type="match status" value="1"/>
</dbReference>
<dbReference type="NCBIfam" id="NF002991">
    <property type="entry name" value="PRK03739.1"/>
    <property type="match status" value="1"/>
</dbReference>
<dbReference type="GO" id="GO:0000287">
    <property type="term" value="F:magnesium ion binding"/>
    <property type="evidence" value="ECO:0007669"/>
    <property type="project" value="UniProtKB-UniRule"/>
</dbReference>
<dbReference type="UniPathway" id="UPA00048">
    <property type="reaction ID" value="UER00070"/>
</dbReference>
<dbReference type="InterPro" id="IPR005668">
    <property type="entry name" value="IPM_Synthase"/>
</dbReference>
<keyword evidence="13" id="KW-1185">Reference proteome</keyword>
<dbReference type="SUPFAM" id="SSF89000">
    <property type="entry name" value="post-HMGL domain-like"/>
    <property type="match status" value="1"/>
</dbReference>
<dbReference type="GO" id="GO:0009098">
    <property type="term" value="P:L-leucine biosynthetic process"/>
    <property type="evidence" value="ECO:0007669"/>
    <property type="project" value="UniProtKB-UniRule"/>
</dbReference>
<evidence type="ECO:0000256" key="6">
    <source>
        <dbReference type="ARBA" id="ARBA00022605"/>
    </source>
</evidence>
<proteinExistence type="inferred from homology"/>
<feature type="domain" description="Pyruvate carboxyltransferase" evidence="11">
    <location>
        <begin position="40"/>
        <end position="319"/>
    </location>
</feature>
<dbReference type="InterPro" id="IPR036230">
    <property type="entry name" value="LeuA_allosteric_dom_sf"/>
</dbReference>
<dbReference type="InterPro" id="IPR039371">
    <property type="entry name" value="LeuA_N_DRE-TIM"/>
</dbReference>
<dbReference type="InterPro" id="IPR013785">
    <property type="entry name" value="Aldolase_TIM"/>
</dbReference>
<keyword evidence="9 10" id="KW-0100">Branched-chain amino acid biosynthesis</keyword>
<dbReference type="InterPro" id="IPR002034">
    <property type="entry name" value="AIPM/Hcit_synth_CS"/>
</dbReference>
<dbReference type="PROSITE" id="PS50991">
    <property type="entry name" value="PYR_CT"/>
    <property type="match status" value="1"/>
</dbReference>
<comment type="pathway">
    <text evidence="2 10">Amino-acid biosynthesis; L-leucine biosynthesis; L-leucine from 3-methyl-2-oxobutanoate: step 1/4.</text>
</comment>
<dbReference type="Gene3D" id="3.20.20.70">
    <property type="entry name" value="Aldolase class I"/>
    <property type="match status" value="1"/>
</dbReference>
<comment type="subcellular location">
    <subcellularLocation>
        <location evidence="10">Cytoplasm</location>
    </subcellularLocation>
</comment>
<reference evidence="12 13" key="1">
    <citation type="submission" date="2020-08" db="EMBL/GenBank/DDBJ databases">
        <title>Sequencing the genomes of 1000 actinobacteria strains.</title>
        <authorList>
            <person name="Klenk H.-P."/>
        </authorList>
    </citation>
    <scope>NUCLEOTIDE SEQUENCE [LARGE SCALE GENOMIC DNA]</scope>
    <source>
        <strain evidence="12 13">DSM 28238</strain>
    </source>
</reference>
<evidence type="ECO:0000313" key="12">
    <source>
        <dbReference type="EMBL" id="MBB3667159.1"/>
    </source>
</evidence>
<comment type="similarity">
    <text evidence="3 10">Belongs to the alpha-IPM synthase/homocitrate synthase family. LeuA type 2 subfamily.</text>
</comment>
<evidence type="ECO:0000256" key="5">
    <source>
        <dbReference type="ARBA" id="ARBA00022430"/>
    </source>
</evidence>
<dbReference type="SUPFAM" id="SSF51569">
    <property type="entry name" value="Aldolase"/>
    <property type="match status" value="1"/>
</dbReference>
<keyword evidence="10" id="KW-0460">Magnesium</keyword>
<dbReference type="AlphaFoldDB" id="A0A7W5TV86"/>
<sequence>MRQLQKPSDMPFRRYTPFEDQITTDLPDRTWPEKIIKDAPRWCAVDLRDGNQALIDPMSPERKHRMFDLLVGMGYKEIEVGFPSASQTDYDFVRQLIEQDKIPDDVYIQVLTQAREHLIERTFEALEGAPRAIVHLYNSTSVVQREVVFKQDKAGIIDIATSGARLCKKFEEQLLATSSVETEIVYQYSPESFTGTELDFAAHISSEVVDVLGATPERPVIVNLPATVEMATPNVYADSIEWMHRNLRHRESIILSLHPHNDRGTGVAAAELGYMAGADRIEGCLFGNGERTGNVDLITLGMNLFSQGVDPQIDFRSMDEIRRTVEFCNQMPVPERSPYGGDLVFTAFSGSHQDAINKGFDHMDARAEAEGLPREEITWAVPYLPIDPKDIGRSYEAVIRVNSQSGKGGVAYVLKAERGLELPRRAQIEFSGVIQRRADDGGGEVTADQIWETFQDEYLPSDEGDQQWGHYRLGEVKTSSTAAGEFSMDVDLRTDGAQRQLRGEGNGPIDSLLRILASDGVDVRLLDYTEHAMSTGGDAQAASFVELAIGERVLWGVGIDYNTTLASLQAVISAVNRALRDG</sequence>